<dbReference type="InterPro" id="IPR006260">
    <property type="entry name" value="TonB/TolA_C"/>
</dbReference>
<comment type="similarity">
    <text evidence="2">Belongs to the TonB family.</text>
</comment>
<evidence type="ECO:0000256" key="3">
    <source>
        <dbReference type="ARBA" id="ARBA00022448"/>
    </source>
</evidence>
<evidence type="ECO:0000256" key="9">
    <source>
        <dbReference type="ARBA" id="ARBA00023136"/>
    </source>
</evidence>
<keyword evidence="7" id="KW-0653">Protein transport</keyword>
<organism evidence="13 14">
    <name type="scientific">Polynucleobacter cosmopolitanus</name>
    <dbReference type="NCBI Taxonomy" id="351345"/>
    <lineage>
        <taxon>Bacteria</taxon>
        <taxon>Pseudomonadati</taxon>
        <taxon>Pseudomonadota</taxon>
        <taxon>Betaproteobacteria</taxon>
        <taxon>Burkholderiales</taxon>
        <taxon>Burkholderiaceae</taxon>
        <taxon>Polynucleobacter</taxon>
    </lineage>
</organism>
<feature type="region of interest" description="Disordered" evidence="10">
    <location>
        <begin position="59"/>
        <end position="112"/>
    </location>
</feature>
<feature type="domain" description="TonB C-terminal" evidence="12">
    <location>
        <begin position="115"/>
        <end position="207"/>
    </location>
</feature>
<dbReference type="GO" id="GO:0031992">
    <property type="term" value="F:energy transducer activity"/>
    <property type="evidence" value="ECO:0007669"/>
    <property type="project" value="TreeGrafter"/>
</dbReference>
<feature type="compositionally biased region" description="Low complexity" evidence="10">
    <location>
        <begin position="92"/>
        <end position="112"/>
    </location>
</feature>
<feature type="transmembrane region" description="Helical" evidence="11">
    <location>
        <begin position="20"/>
        <end position="39"/>
    </location>
</feature>
<dbReference type="Gene3D" id="3.30.1150.10">
    <property type="match status" value="1"/>
</dbReference>
<dbReference type="Proteomes" id="UP000215188">
    <property type="component" value="Unassembled WGS sequence"/>
</dbReference>
<evidence type="ECO:0000256" key="11">
    <source>
        <dbReference type="SAM" id="Phobius"/>
    </source>
</evidence>
<dbReference type="GO" id="GO:0055085">
    <property type="term" value="P:transmembrane transport"/>
    <property type="evidence" value="ECO:0007669"/>
    <property type="project" value="InterPro"/>
</dbReference>
<comment type="caution">
    <text evidence="13">The sequence shown here is derived from an EMBL/GenBank/DDBJ whole genome shotgun (WGS) entry which is preliminary data.</text>
</comment>
<dbReference type="InterPro" id="IPR051045">
    <property type="entry name" value="TonB-dependent_transducer"/>
</dbReference>
<dbReference type="GO" id="GO:0098797">
    <property type="term" value="C:plasma membrane protein complex"/>
    <property type="evidence" value="ECO:0007669"/>
    <property type="project" value="TreeGrafter"/>
</dbReference>
<evidence type="ECO:0000256" key="8">
    <source>
        <dbReference type="ARBA" id="ARBA00022989"/>
    </source>
</evidence>
<keyword evidence="4" id="KW-1003">Cell membrane</keyword>
<dbReference type="OrthoDB" id="9792439at2"/>
<protein>
    <recommendedName>
        <fullName evidence="12">TonB C-terminal domain-containing protein</fullName>
    </recommendedName>
</protein>
<evidence type="ECO:0000256" key="4">
    <source>
        <dbReference type="ARBA" id="ARBA00022475"/>
    </source>
</evidence>
<dbReference type="RefSeq" id="WP_089516676.1">
    <property type="nucleotide sequence ID" value="NZ_NJGG01000003.1"/>
</dbReference>
<dbReference type="SUPFAM" id="SSF74653">
    <property type="entry name" value="TolA/TonB C-terminal domain"/>
    <property type="match status" value="1"/>
</dbReference>
<dbReference type="GO" id="GO:0015031">
    <property type="term" value="P:protein transport"/>
    <property type="evidence" value="ECO:0007669"/>
    <property type="project" value="UniProtKB-KW"/>
</dbReference>
<evidence type="ECO:0000313" key="14">
    <source>
        <dbReference type="Proteomes" id="UP000215188"/>
    </source>
</evidence>
<keyword evidence="14" id="KW-1185">Reference proteome</keyword>
<keyword evidence="9 11" id="KW-0472">Membrane</keyword>
<dbReference type="EMBL" id="NJGG01000003">
    <property type="protein sequence ID" value="OXL14633.1"/>
    <property type="molecule type" value="Genomic_DNA"/>
</dbReference>
<evidence type="ECO:0000256" key="10">
    <source>
        <dbReference type="SAM" id="MobiDB-lite"/>
    </source>
</evidence>
<evidence type="ECO:0000313" key="13">
    <source>
        <dbReference type="EMBL" id="OXL14633.1"/>
    </source>
</evidence>
<keyword evidence="6 11" id="KW-0812">Transmembrane</keyword>
<keyword evidence="3" id="KW-0813">Transport</keyword>
<sequence length="207" mass="22494">MSQLLISFNYANDFKKVIKWVVGIHVLIALIGIFGLPNFRLKKIPDLTIELSVLAPSSGGEQRSIAQPPTPQKVEKKEQVLPKDKDGTQTKQTPQTLSTSSASSALGPAAAPTTDADYKASYLKNPKPPYPPLAVKMRLEGKVSLLVEVLANGRAGKVAIESSSGHDLLDQSALQTVKQWQFTPARKDGVIVTQVVRIPINFNLKSR</sequence>
<feature type="compositionally biased region" description="Basic and acidic residues" evidence="10">
    <location>
        <begin position="73"/>
        <end position="88"/>
    </location>
</feature>
<evidence type="ECO:0000256" key="2">
    <source>
        <dbReference type="ARBA" id="ARBA00006555"/>
    </source>
</evidence>
<dbReference type="Pfam" id="PF03544">
    <property type="entry name" value="TonB_C"/>
    <property type="match status" value="1"/>
</dbReference>
<evidence type="ECO:0000256" key="1">
    <source>
        <dbReference type="ARBA" id="ARBA00004383"/>
    </source>
</evidence>
<dbReference type="NCBIfam" id="TIGR01352">
    <property type="entry name" value="tonB_Cterm"/>
    <property type="match status" value="1"/>
</dbReference>
<dbReference type="PANTHER" id="PTHR33446">
    <property type="entry name" value="PROTEIN TONB-RELATED"/>
    <property type="match status" value="1"/>
</dbReference>
<evidence type="ECO:0000259" key="12">
    <source>
        <dbReference type="PROSITE" id="PS52015"/>
    </source>
</evidence>
<keyword evidence="5" id="KW-0997">Cell inner membrane</keyword>
<dbReference type="PANTHER" id="PTHR33446:SF2">
    <property type="entry name" value="PROTEIN TONB"/>
    <property type="match status" value="1"/>
</dbReference>
<dbReference type="InterPro" id="IPR037682">
    <property type="entry name" value="TonB_C"/>
</dbReference>
<keyword evidence="8 11" id="KW-1133">Transmembrane helix</keyword>
<proteinExistence type="inferred from homology"/>
<dbReference type="PROSITE" id="PS52015">
    <property type="entry name" value="TONB_CTD"/>
    <property type="match status" value="1"/>
</dbReference>
<dbReference type="AlphaFoldDB" id="A0A229FRY3"/>
<name>A0A229FRY3_9BURK</name>
<reference evidence="13 14" key="1">
    <citation type="submission" date="2017-06" db="EMBL/GenBank/DDBJ databases">
        <title>Reclassification of a Polynucleobacter cosmopolitanus strain isolated from tropical Lake Victoria as Polynucleobacter victoriensis comb. nov.</title>
        <authorList>
            <person name="Hahn M.W."/>
        </authorList>
    </citation>
    <scope>NUCLEOTIDE SEQUENCE [LARGE SCALE GENOMIC DNA]</scope>
    <source>
        <strain evidence="13 14">MWH-MoIso2</strain>
    </source>
</reference>
<accession>A0A229FRY3</accession>
<evidence type="ECO:0000256" key="5">
    <source>
        <dbReference type="ARBA" id="ARBA00022519"/>
    </source>
</evidence>
<evidence type="ECO:0000256" key="6">
    <source>
        <dbReference type="ARBA" id="ARBA00022692"/>
    </source>
</evidence>
<gene>
    <name evidence="13" type="ORF">AOC33_09035</name>
</gene>
<evidence type="ECO:0000256" key="7">
    <source>
        <dbReference type="ARBA" id="ARBA00022927"/>
    </source>
</evidence>
<comment type="subcellular location">
    <subcellularLocation>
        <location evidence="1">Cell inner membrane</location>
        <topology evidence="1">Single-pass membrane protein</topology>
        <orientation evidence="1">Periplasmic side</orientation>
    </subcellularLocation>
</comment>